<feature type="non-terminal residue" evidence="1">
    <location>
        <position position="1"/>
    </location>
</feature>
<comment type="caution">
    <text evidence="1">The sequence shown here is derived from an EMBL/GenBank/DDBJ whole genome shotgun (WGS) entry which is preliminary data.</text>
</comment>
<evidence type="ECO:0000313" key="2">
    <source>
        <dbReference type="Proteomes" id="UP000663848"/>
    </source>
</evidence>
<evidence type="ECO:0000313" key="1">
    <source>
        <dbReference type="EMBL" id="CAF5129591.1"/>
    </source>
</evidence>
<gene>
    <name evidence="1" type="ORF">QYT958_LOCUS46688</name>
</gene>
<accession>A0A822FU35</accession>
<dbReference type="Proteomes" id="UP000663848">
    <property type="component" value="Unassembled WGS sequence"/>
</dbReference>
<proteinExistence type="predicted"/>
<reference evidence="1" key="1">
    <citation type="submission" date="2021-02" db="EMBL/GenBank/DDBJ databases">
        <authorList>
            <person name="Nowell W R."/>
        </authorList>
    </citation>
    <scope>NUCLEOTIDE SEQUENCE</scope>
</reference>
<dbReference type="EMBL" id="CAJOBR010084118">
    <property type="protein sequence ID" value="CAF5129591.1"/>
    <property type="molecule type" value="Genomic_DNA"/>
</dbReference>
<organism evidence="1 2">
    <name type="scientific">Rotaria socialis</name>
    <dbReference type="NCBI Taxonomy" id="392032"/>
    <lineage>
        <taxon>Eukaryota</taxon>
        <taxon>Metazoa</taxon>
        <taxon>Spiralia</taxon>
        <taxon>Gnathifera</taxon>
        <taxon>Rotifera</taxon>
        <taxon>Eurotatoria</taxon>
        <taxon>Bdelloidea</taxon>
        <taxon>Philodinida</taxon>
        <taxon>Philodinidae</taxon>
        <taxon>Rotaria</taxon>
    </lineage>
</organism>
<name>A0A822FU35_9BILA</name>
<protein>
    <submittedName>
        <fullName evidence="1">Uncharacterized protein</fullName>
    </submittedName>
</protein>
<dbReference type="AlphaFoldDB" id="A0A822FU35"/>
<sequence length="50" mass="5594">EFVVFVAVESANGEHSFIIKYVKICCQTDSKSVGFDSVMDELFVDNELCT</sequence>